<dbReference type="SUPFAM" id="SSF53474">
    <property type="entry name" value="alpha/beta-Hydrolases"/>
    <property type="match status" value="1"/>
</dbReference>
<dbReference type="EMBL" id="QRCT01000009">
    <property type="protein sequence ID" value="RDU24928.1"/>
    <property type="molecule type" value="Genomic_DNA"/>
</dbReference>
<dbReference type="InterPro" id="IPR020459">
    <property type="entry name" value="AMP-binding"/>
</dbReference>
<dbReference type="NCBIfam" id="TIGR01733">
    <property type="entry name" value="AA-adenyl-dom"/>
    <property type="match status" value="1"/>
</dbReference>
<dbReference type="InterPro" id="IPR001242">
    <property type="entry name" value="Condensation_dom"/>
</dbReference>
<dbReference type="RefSeq" id="WP_115480412.1">
    <property type="nucleotide sequence ID" value="NZ_QRCT01000009.1"/>
</dbReference>
<keyword evidence="1" id="KW-0596">Phosphopantetheine</keyword>
<dbReference type="Pfam" id="PF00975">
    <property type="entry name" value="Thioesterase"/>
    <property type="match status" value="1"/>
</dbReference>
<evidence type="ECO:0000259" key="3">
    <source>
        <dbReference type="PROSITE" id="PS50075"/>
    </source>
</evidence>
<evidence type="ECO:0000313" key="4">
    <source>
        <dbReference type="EMBL" id="RDU24928.1"/>
    </source>
</evidence>
<comment type="caution">
    <text evidence="4">The sequence shown here is derived from an EMBL/GenBank/DDBJ whole genome shotgun (WGS) entry which is preliminary data.</text>
</comment>
<dbReference type="InterPro" id="IPR029058">
    <property type="entry name" value="AB_hydrolase_fold"/>
</dbReference>
<dbReference type="InterPro" id="IPR020845">
    <property type="entry name" value="AMP-binding_CS"/>
</dbReference>
<dbReference type="Gene3D" id="3.40.50.1820">
    <property type="entry name" value="alpha/beta hydrolase"/>
    <property type="match status" value="1"/>
</dbReference>
<dbReference type="Proteomes" id="UP000255036">
    <property type="component" value="Unassembled WGS sequence"/>
</dbReference>
<dbReference type="SUPFAM" id="SSF52777">
    <property type="entry name" value="CoA-dependent acyltransferases"/>
    <property type="match status" value="1"/>
</dbReference>
<dbReference type="AlphaFoldDB" id="A0A371AZA1"/>
<evidence type="ECO:0000256" key="2">
    <source>
        <dbReference type="ARBA" id="ARBA00022553"/>
    </source>
</evidence>
<dbReference type="Pfam" id="PF00550">
    <property type="entry name" value="PP-binding"/>
    <property type="match status" value="1"/>
</dbReference>
<keyword evidence="5" id="KW-1185">Reference proteome</keyword>
<gene>
    <name evidence="4" type="ORF">DWV06_01490</name>
</gene>
<proteinExistence type="predicted"/>
<evidence type="ECO:0000313" key="5">
    <source>
        <dbReference type="Proteomes" id="UP000255036"/>
    </source>
</evidence>
<dbReference type="Gene3D" id="3.40.50.980">
    <property type="match status" value="2"/>
</dbReference>
<dbReference type="PANTHER" id="PTHR44845:SF7">
    <property type="entry name" value="PLIPASTATIN SYNTHASE SUBUNIT D"/>
    <property type="match status" value="1"/>
</dbReference>
<dbReference type="InterPro" id="IPR009081">
    <property type="entry name" value="PP-bd_ACP"/>
</dbReference>
<dbReference type="InterPro" id="IPR000873">
    <property type="entry name" value="AMP-dep_synth/lig_dom"/>
</dbReference>
<dbReference type="CDD" id="cd05930">
    <property type="entry name" value="A_NRPS"/>
    <property type="match status" value="1"/>
</dbReference>
<dbReference type="PRINTS" id="PR00154">
    <property type="entry name" value="AMPBINDING"/>
</dbReference>
<feature type="domain" description="Carrier" evidence="3">
    <location>
        <begin position="752"/>
        <end position="830"/>
    </location>
</feature>
<dbReference type="PROSITE" id="PS00455">
    <property type="entry name" value="AMP_BINDING"/>
    <property type="match status" value="1"/>
</dbReference>
<dbReference type="PROSITE" id="PS50075">
    <property type="entry name" value="CARRIER"/>
    <property type="match status" value="1"/>
</dbReference>
<sequence length="1122" mass="129766">MRTVQDTFIKTRGKVGGNDFWLNLLEGEIKYSSFLLVNIKNKPSRYKDFKFEFSNNLLKDFVNKRQNSEIVLLSVLKVLLYKYTSNNDVIIMIPVKTELNYNNSKNKSLFIRSFIHEDMTMDEIENDLKILLNKIYKNQNINLEEIMKELELEQDLTDILFAFNYNGIEDIAKKSNCNIIFNFNIIEDNFIVEIKYNSQIYNEFFVNQLCRHFELVLVFALNSKLEKVKNLKLMNNQEINLYNNLINSTSTSWNYNKSIVELFHEQVEKNPLSLAIKSQKVEISYIRLEEVSNKLSNLLIKRGVKKGDFIPIIAERSCEMIVGMLGVLKTGSCFVPISNKLPKERRDFILEDCNAKIVLIQKKDFLFKEDNYESIVLDLDKNSFFLEEKNFIGVLPEGEDLAYVLYTSGTTGNPKGVLIKNNSVVNLSYWFGKTFHLDSNKNILHMTDISFDVSIEETIVTLLNGAQIFIIPEEIKLNKYYFESYLIDNSINIAQFVPVTLRELLPKNKKIRSLDVIICGGDKLNSKLKDEVLNLGYSLYNNYGPTETTVDAISTKCEKELDVIGKPISNTEIYICNEFEEILPIGVIGEIYISGVGLSDGYLNRNELTDEKFIFNKLLLKKVYKTGDLARCLPNGNIEFIGRKDNQVKINGVRIELDDIETRLSKFELIEEAAVITKTSKKGDLYICAFYTAKNEISSENFRNYLGKYYPSYMIPKYFIKIEKFDVSYNQKINKKNLVHIKLEVNDNLCIQPRNSIERKLIDIWKNNLGVEHIGITDKFINLGGDSLIATSIVNEIQKVLCSKFTLIDFHNNISIVEISKIINNLDEKTLLKQLNNNIILLKKGYKENLNLFFIHAGNGEIDVYKNLSKILNNNYNYWGIRANCIESYCPINITIPLVASQYIEELKKIQSNGPYFILGWCIGGSIAYEIALQLESLGEKVEFLGLVNSFAPDKKFWGSVSDFTFQSEIEEAMRFIGESSIETILEKKESIEEIWDYTVTLLENRKFDCNLIKKRVLDDMDRAIPHFKDVLKIKTIIYYVNILRTFDRGRALYYPNSFVNVSINFFSACYERAANGYNWKNFTNSKFNYYEVPGDNFSVFLEPNVQIMAEKINQILNIYIS</sequence>
<dbReference type="Pfam" id="PF00501">
    <property type="entry name" value="AMP-binding"/>
    <property type="match status" value="1"/>
</dbReference>
<organism evidence="4 5">
    <name type="scientific">Anaerosacchariphilus polymeriproducens</name>
    <dbReference type="NCBI Taxonomy" id="1812858"/>
    <lineage>
        <taxon>Bacteria</taxon>
        <taxon>Bacillati</taxon>
        <taxon>Bacillota</taxon>
        <taxon>Clostridia</taxon>
        <taxon>Lachnospirales</taxon>
        <taxon>Lachnospiraceae</taxon>
        <taxon>Anaerosacchariphilus</taxon>
    </lineage>
</organism>
<dbReference type="InterPro" id="IPR045851">
    <property type="entry name" value="AMP-bd_C_sf"/>
</dbReference>
<dbReference type="InterPro" id="IPR010071">
    <property type="entry name" value="AA_adenyl_dom"/>
</dbReference>
<dbReference type="SUPFAM" id="SSF47336">
    <property type="entry name" value="ACP-like"/>
    <property type="match status" value="1"/>
</dbReference>
<protein>
    <submittedName>
        <fullName evidence="4">Amino acid adenylation domain-containing protein</fullName>
    </submittedName>
</protein>
<dbReference type="InterPro" id="IPR036736">
    <property type="entry name" value="ACP-like_sf"/>
</dbReference>
<dbReference type="GO" id="GO:0044550">
    <property type="term" value="P:secondary metabolite biosynthetic process"/>
    <property type="evidence" value="ECO:0007669"/>
    <property type="project" value="UniProtKB-ARBA"/>
</dbReference>
<evidence type="ECO:0000256" key="1">
    <source>
        <dbReference type="ARBA" id="ARBA00022450"/>
    </source>
</evidence>
<dbReference type="FunFam" id="3.40.50.980:FF:000001">
    <property type="entry name" value="Non-ribosomal peptide synthetase"/>
    <property type="match status" value="1"/>
</dbReference>
<dbReference type="InterPro" id="IPR001031">
    <property type="entry name" value="Thioesterase"/>
</dbReference>
<dbReference type="SUPFAM" id="SSF56801">
    <property type="entry name" value="Acetyl-CoA synthetase-like"/>
    <property type="match status" value="1"/>
</dbReference>
<dbReference type="PANTHER" id="PTHR44845">
    <property type="entry name" value="CARRIER DOMAIN-CONTAINING PROTEIN"/>
    <property type="match status" value="1"/>
</dbReference>
<dbReference type="Gene3D" id="3.30.300.30">
    <property type="match status" value="1"/>
</dbReference>
<dbReference type="Gene3D" id="3.30.559.30">
    <property type="entry name" value="Nonribosomal peptide synthetase, condensation domain"/>
    <property type="match status" value="1"/>
</dbReference>
<reference evidence="4 5" key="1">
    <citation type="submission" date="2018-07" db="EMBL/GenBank/DDBJ databases">
        <title>Anaerosacharophilus polymeroproducens gen. nov. sp. nov., an anaerobic bacterium isolated from salt field.</title>
        <authorList>
            <person name="Kim W."/>
            <person name="Yang S.-H."/>
            <person name="Oh J."/>
            <person name="Lee J.-H."/>
            <person name="Kwon K.K."/>
        </authorList>
    </citation>
    <scope>NUCLEOTIDE SEQUENCE [LARGE SCALE GENOMIC DNA]</scope>
    <source>
        <strain evidence="4 5">MCWD5</strain>
    </source>
</reference>
<dbReference type="OrthoDB" id="9778383at2"/>
<dbReference type="Gene3D" id="2.30.38.10">
    <property type="entry name" value="Luciferase, Domain 3"/>
    <property type="match status" value="1"/>
</dbReference>
<accession>A0A371AZA1</accession>
<dbReference type="Pfam" id="PF00668">
    <property type="entry name" value="Condensation"/>
    <property type="match status" value="1"/>
</dbReference>
<dbReference type="GO" id="GO:0003824">
    <property type="term" value="F:catalytic activity"/>
    <property type="evidence" value="ECO:0007669"/>
    <property type="project" value="InterPro"/>
</dbReference>
<keyword evidence="2" id="KW-0597">Phosphoprotein</keyword>
<dbReference type="Gene3D" id="1.10.1200.10">
    <property type="entry name" value="ACP-like"/>
    <property type="match status" value="1"/>
</dbReference>
<name>A0A371AZA1_9FIRM</name>